<dbReference type="Proteomes" id="UP000003586">
    <property type="component" value="Chromosome"/>
</dbReference>
<evidence type="ECO:0000313" key="2">
    <source>
        <dbReference type="Proteomes" id="UP000003586"/>
    </source>
</evidence>
<dbReference type="EMBL" id="CP007035">
    <property type="protein sequence ID" value="AHF14745.1"/>
    <property type="molecule type" value="Genomic_DNA"/>
</dbReference>
<evidence type="ECO:0008006" key="3">
    <source>
        <dbReference type="Google" id="ProtNLM"/>
    </source>
</evidence>
<dbReference type="STRING" id="929713.NIASO_05190"/>
<dbReference type="OrthoDB" id="836928at2"/>
<protein>
    <recommendedName>
        <fullName evidence="3">Error-prone repair protein ImuA</fullName>
    </recommendedName>
</protein>
<accession>W0EVC6</accession>
<dbReference type="AlphaFoldDB" id="W0EVC6"/>
<dbReference type="RefSeq" id="WP_008583031.1">
    <property type="nucleotide sequence ID" value="NZ_CP007035.1"/>
</dbReference>
<dbReference type="Gene3D" id="3.40.50.300">
    <property type="entry name" value="P-loop containing nucleotide triphosphate hydrolases"/>
    <property type="match status" value="1"/>
</dbReference>
<dbReference type="SUPFAM" id="SSF52540">
    <property type="entry name" value="P-loop containing nucleoside triphosphate hydrolases"/>
    <property type="match status" value="1"/>
</dbReference>
<dbReference type="KEGG" id="nso:NIASO_05190"/>
<dbReference type="InterPro" id="IPR017026">
    <property type="entry name" value="ImuA"/>
</dbReference>
<proteinExistence type="predicted"/>
<name>W0EVC6_9BACT</name>
<sequence>MGQLRFHKTLFEQLQNEILQLQGLRAPLEAAQLSVGLDRLQDAFPDRAFPQSAVHEFISCTKEAAAATTGFMAGLLAPLMHRGCCLWVSTRPHPYPPALKLFGVEPDQVIFVTARNAVEALWTIEEGLKCPTLAAVVGEVPELSFTASRRLQLAVEQSHVTGLLHRCTVQPPGIVACTARWRITPLASSAVDDLPGVGFARWQVELLKIRNGKPGTWQVQWTPQGFAVTIPEKEAPPLVIQKTG</sequence>
<dbReference type="PIRSF" id="PIRSF034285">
    <property type="entry name" value="UCP034285"/>
    <property type="match status" value="1"/>
</dbReference>
<dbReference type="eggNOG" id="COG4544">
    <property type="taxonomic scope" value="Bacteria"/>
</dbReference>
<gene>
    <name evidence="1" type="ORF">NIASO_05190</name>
</gene>
<evidence type="ECO:0000313" key="1">
    <source>
        <dbReference type="EMBL" id="AHF14745.1"/>
    </source>
</evidence>
<organism evidence="1 2">
    <name type="scientific">Niabella soli DSM 19437</name>
    <dbReference type="NCBI Taxonomy" id="929713"/>
    <lineage>
        <taxon>Bacteria</taxon>
        <taxon>Pseudomonadati</taxon>
        <taxon>Bacteroidota</taxon>
        <taxon>Chitinophagia</taxon>
        <taxon>Chitinophagales</taxon>
        <taxon>Chitinophagaceae</taxon>
        <taxon>Niabella</taxon>
    </lineage>
</organism>
<dbReference type="HOGENOM" id="CLU_065750_1_0_10"/>
<keyword evidence="2" id="KW-1185">Reference proteome</keyword>
<reference evidence="1" key="1">
    <citation type="submission" date="2013-12" db="EMBL/GenBank/DDBJ databases">
        <authorList>
            <consortium name="DOE Joint Genome Institute"/>
            <person name="Eisen J."/>
            <person name="Huntemann M."/>
            <person name="Han J."/>
            <person name="Chen A."/>
            <person name="Kyrpides N."/>
            <person name="Mavromatis K."/>
            <person name="Markowitz V."/>
            <person name="Palaniappan K."/>
            <person name="Ivanova N."/>
            <person name="Schaumberg A."/>
            <person name="Pati A."/>
            <person name="Liolios K."/>
            <person name="Nordberg H.P."/>
            <person name="Cantor M.N."/>
            <person name="Hua S.X."/>
            <person name="Woyke T."/>
        </authorList>
    </citation>
    <scope>NUCLEOTIDE SEQUENCE [LARGE SCALE GENOMIC DNA]</scope>
    <source>
        <strain evidence="1">JS13-8</strain>
    </source>
</reference>
<dbReference type="InterPro" id="IPR027417">
    <property type="entry name" value="P-loop_NTPase"/>
</dbReference>